<name>A0AAE0RJ41_9TELE</name>
<dbReference type="Proteomes" id="UP001274896">
    <property type="component" value="Unassembled WGS sequence"/>
</dbReference>
<protein>
    <recommendedName>
        <fullName evidence="3">Retrotransposon gag domain-containing protein</fullName>
    </recommendedName>
</protein>
<comment type="caution">
    <text evidence="4">The sequence shown here is derived from an EMBL/GenBank/DDBJ whole genome shotgun (WGS) entry which is preliminary data.</text>
</comment>
<dbReference type="PANTHER" id="PTHR15503:SF36">
    <property type="entry name" value="RETROTRANSPOSON GAG-LIKE PROTEIN 5"/>
    <property type="match status" value="1"/>
</dbReference>
<accession>A0AAE0RJ41</accession>
<organism evidence="4 5">
    <name type="scientific">Hemibagrus guttatus</name>
    <dbReference type="NCBI Taxonomy" id="175788"/>
    <lineage>
        <taxon>Eukaryota</taxon>
        <taxon>Metazoa</taxon>
        <taxon>Chordata</taxon>
        <taxon>Craniata</taxon>
        <taxon>Vertebrata</taxon>
        <taxon>Euteleostomi</taxon>
        <taxon>Actinopterygii</taxon>
        <taxon>Neopterygii</taxon>
        <taxon>Teleostei</taxon>
        <taxon>Ostariophysi</taxon>
        <taxon>Siluriformes</taxon>
        <taxon>Bagridae</taxon>
        <taxon>Hemibagrus</taxon>
    </lineage>
</organism>
<evidence type="ECO:0000313" key="4">
    <source>
        <dbReference type="EMBL" id="KAK3556045.1"/>
    </source>
</evidence>
<keyword evidence="5" id="KW-1185">Reference proteome</keyword>
<proteinExistence type="predicted"/>
<gene>
    <name evidence="4" type="ORF">QTP70_001858</name>
</gene>
<dbReference type="AlphaFoldDB" id="A0AAE0RJ41"/>
<reference evidence="4" key="1">
    <citation type="submission" date="2023-06" db="EMBL/GenBank/DDBJ databases">
        <title>Male Hemibagrus guttatus genome.</title>
        <authorList>
            <person name="Bian C."/>
        </authorList>
    </citation>
    <scope>NUCLEOTIDE SEQUENCE</scope>
    <source>
        <strain evidence="4">Male_cb2023</strain>
        <tissue evidence="4">Muscle</tissue>
    </source>
</reference>
<feature type="chain" id="PRO_5042028886" description="Retrotransposon gag domain-containing protein" evidence="2">
    <location>
        <begin position="23"/>
        <end position="185"/>
    </location>
</feature>
<dbReference type="PANTHER" id="PTHR15503">
    <property type="entry name" value="LDOC1 RELATED"/>
    <property type="match status" value="1"/>
</dbReference>
<evidence type="ECO:0000313" key="5">
    <source>
        <dbReference type="Proteomes" id="UP001274896"/>
    </source>
</evidence>
<dbReference type="InterPro" id="IPR032567">
    <property type="entry name" value="RTL1-rel"/>
</dbReference>
<evidence type="ECO:0000256" key="1">
    <source>
        <dbReference type="SAM" id="MobiDB-lite"/>
    </source>
</evidence>
<keyword evidence="2" id="KW-0732">Signal</keyword>
<evidence type="ECO:0000259" key="3">
    <source>
        <dbReference type="Pfam" id="PF03732"/>
    </source>
</evidence>
<sequence length="185" mass="20331">MVSHHGWHCQTSLMGLLTVVAGFLRQCQVFFSHQPGVYCEDGTKCAFLLSLLMGRALEWASAVWDADPLIWASFSHFVEGIHKVFEHPTGGKDISVQLMELRQGSEAAANYAIRFRTLAAQSEWNDAALWAVFRAGLNLVLQTELACHVPTLPVCGHRHPPGQPAVPASGRGLRHSHRTPPCQNG</sequence>
<feature type="signal peptide" evidence="2">
    <location>
        <begin position="1"/>
        <end position="22"/>
    </location>
</feature>
<evidence type="ECO:0000256" key="2">
    <source>
        <dbReference type="SAM" id="SignalP"/>
    </source>
</evidence>
<dbReference type="Pfam" id="PF03732">
    <property type="entry name" value="Retrotrans_gag"/>
    <property type="match status" value="1"/>
</dbReference>
<feature type="region of interest" description="Disordered" evidence="1">
    <location>
        <begin position="160"/>
        <end position="185"/>
    </location>
</feature>
<dbReference type="InterPro" id="IPR005162">
    <property type="entry name" value="Retrotrans_gag_dom"/>
</dbReference>
<dbReference type="EMBL" id="JAUCMX010000001">
    <property type="protein sequence ID" value="KAK3556045.1"/>
    <property type="molecule type" value="Genomic_DNA"/>
</dbReference>
<feature type="domain" description="Retrotransposon gag" evidence="3">
    <location>
        <begin position="50"/>
        <end position="138"/>
    </location>
</feature>